<evidence type="ECO:0000256" key="7">
    <source>
        <dbReference type="ARBA" id="ARBA00049202"/>
    </source>
</evidence>
<dbReference type="InterPro" id="IPR003827">
    <property type="entry name" value="tRNA_yW-synthesising"/>
</dbReference>
<keyword evidence="6" id="KW-0819">tRNA processing</keyword>
<dbReference type="InterPro" id="IPR036602">
    <property type="entry name" value="tRNA_yW-synthesising-like_sf"/>
</dbReference>
<keyword evidence="5" id="KW-0949">S-adenosyl-L-methionine</keyword>
<feature type="domain" description="SAM-dependent methyltransferase TRM5/TYW2-type" evidence="8">
    <location>
        <begin position="949"/>
        <end position="1268"/>
    </location>
</feature>
<evidence type="ECO:0000259" key="8">
    <source>
        <dbReference type="PROSITE" id="PS51684"/>
    </source>
</evidence>
<dbReference type="Pfam" id="PF02676">
    <property type="entry name" value="TYW3"/>
    <property type="match status" value="1"/>
</dbReference>
<reference evidence="9" key="1">
    <citation type="submission" date="2022-07" db="EMBL/GenBank/DDBJ databases">
        <title>Evaluation of T. orientalis genome assembly methods using nanopore sequencing and analysis of variation between genomes.</title>
        <authorList>
            <person name="Yam J."/>
            <person name="Micallef M.L."/>
            <person name="Liu M."/>
            <person name="Djordjevic S.P."/>
            <person name="Bogema D.R."/>
            <person name="Jenkins C."/>
        </authorList>
    </citation>
    <scope>NUCLEOTIDE SEQUENCE</scope>
    <source>
        <strain evidence="9">Goon Nure</strain>
    </source>
</reference>
<dbReference type="InterPro" id="IPR015915">
    <property type="entry name" value="Kelch-typ_b-propeller"/>
</dbReference>
<evidence type="ECO:0000313" key="9">
    <source>
        <dbReference type="EMBL" id="UKK02273.2"/>
    </source>
</evidence>
<evidence type="ECO:0000256" key="1">
    <source>
        <dbReference type="ARBA" id="ARBA00004797"/>
    </source>
</evidence>
<evidence type="ECO:0000313" key="10">
    <source>
        <dbReference type="Proteomes" id="UP000244811"/>
    </source>
</evidence>
<keyword evidence="3" id="KW-0489">Methyltransferase</keyword>
<accession>A0A976MCU0</accession>
<dbReference type="InterPro" id="IPR029063">
    <property type="entry name" value="SAM-dependent_MTases_sf"/>
</dbReference>
<evidence type="ECO:0000256" key="2">
    <source>
        <dbReference type="ARBA" id="ARBA00012750"/>
    </source>
</evidence>
<comment type="pathway">
    <text evidence="1">tRNA modification; wybutosine-tRNA(Phe) biosynthesis.</text>
</comment>
<dbReference type="Proteomes" id="UP000244811">
    <property type="component" value="Chromosome 2"/>
</dbReference>
<sequence length="1277" mass="146364">MNRSRLDSLFGPEPFGSIYEGTHEISQTIPDTLGSETLPDDKIIAIDDPLIKKVLDNLASSFKHIQQKNETTQSNKSNNSVDSHTNLANNQLEITNSFDKSLKKSVDVFIIPLLRLLVQSGFYTTTSSCSGRIIFFEKDRNYQNKNSLIYGRSGRFLYCSHSYIAHSAFYDILTVVDSNPKNKFDCYKREQDEEINKDLNYFQTSVKDDLVYTENEVILKFEPFIVHVECLSIKEATNLMELCKYVGLKQSGISSIGKKIIFAIRGNGSLETPIMIKKYKIENRVPELLENKHLVSNNYLIYLINCCNRKMIRNFYQFIKLYHTLKELINRSEQVFKMPEYKMLRYRIGPMCLNWVKSSVEYTDLFSEKKLKYKSTFTFPFGVEIPVSVLSFAEQSKHLLRTQCCITTSKRYVVIYGGDERALTKTVCVLDLEDTNGGFMVFDLGDDGPDSTKDTAMICDGDVFITHGGLRHMKSHSNDVYLLHVYQDVSGKTAVRWYKCNINGLIVPRPRHRHSMCLEKRTLIDENKDGIPPYSIYQTKFFVAGGFSTTFKNDDRYMWRCILTYKIEGNAIVSPTVEWENLYLNTSDPWVSGSLAYHEASETLFFIGGFKNFYDPYTYDEHMTRIEGLDLKTKKFTQFTTTSSVFLKSGDNSESCKEKEKTKEPIVFIKCFPYKRMIHRLIKMTDDDYLLVGRHAVGNCSCEIWYLNLRELVWHKSFEMDSGAICSFGACLVRYENGNCKHLELWMAGGGIPIGYTYGSVYNPPVRIVLYCNNNCCGKGGHVCENQSEVLCDTDSSKKAGSDDAYNQMGMYIVVENQSMLKKIKTLCEHNEAFDKSRKIEELSSSNTYFFHYATCNDNSDIKLCTRCYERGRCGFCNCCSSCNRTKYVSENQCFLVPVLRRFEHNELDNAPTFNIFSDTHLNKRPPQNPKEKLLSILKDNGIETDVDASVMGTALLITNNLKVQVPVGKIDWKTVSREFKVKSVALAGEIEGDKRQRRVELLYGPEEVSVKENGVIYRFNITKNMFSKGNSYERIRLVKTYFDKPAKDSVQIAEPTKSELIVDMFCGIGYFSVPILKFTDRSRVSKIVCVDINDEAIKYIKINCEANKIDKDRIETHIEDCLKFGETFGVNHVNKADRILLGLLPSSEIGWVPALRALNKKVGGILHIHGLTECKSTFEFEVLKSSEDWEAYVAKNGYNGQLDKGAPVSTKPVKDFGLYALKRFHQLCITQSFMKDWDWLLKVLHIKTVKHYSPNMYHCVVDLKLTPISTFPNFVK</sequence>
<dbReference type="GO" id="GO:0030488">
    <property type="term" value="P:tRNA methylation"/>
    <property type="evidence" value="ECO:0007669"/>
    <property type="project" value="TreeGrafter"/>
</dbReference>
<dbReference type="SUPFAM" id="SSF111278">
    <property type="entry name" value="SSo0622-like"/>
    <property type="match status" value="1"/>
</dbReference>
<dbReference type="InterPro" id="IPR030382">
    <property type="entry name" value="MeTrfase_TRM5/TYW2"/>
</dbReference>
<evidence type="ECO:0000256" key="6">
    <source>
        <dbReference type="ARBA" id="ARBA00022694"/>
    </source>
</evidence>
<keyword evidence="4" id="KW-0808">Transferase</keyword>
<dbReference type="GO" id="GO:0031591">
    <property type="term" value="P:wybutosine biosynthetic process"/>
    <property type="evidence" value="ECO:0007669"/>
    <property type="project" value="TreeGrafter"/>
</dbReference>
<protein>
    <recommendedName>
        <fullName evidence="2">tRNA(Phe) 7-[(3-amino-3-carboxypropyl)-4-demethylwyosine(37)-N(4)]-methyltransferase</fullName>
        <ecNumber evidence="2">2.1.1.282</ecNumber>
    </recommendedName>
</protein>
<evidence type="ECO:0000256" key="5">
    <source>
        <dbReference type="ARBA" id="ARBA00022691"/>
    </source>
</evidence>
<dbReference type="SUPFAM" id="SSF50965">
    <property type="entry name" value="Galactose oxidase, central domain"/>
    <property type="match status" value="1"/>
</dbReference>
<dbReference type="GO" id="GO:0005737">
    <property type="term" value="C:cytoplasm"/>
    <property type="evidence" value="ECO:0007669"/>
    <property type="project" value="TreeGrafter"/>
</dbReference>
<name>A0A976MCU0_THEOR</name>
<dbReference type="Gene3D" id="3.30.1960.10">
    <property type="entry name" value="tRNA wybutosine-synthesizing-like"/>
    <property type="match status" value="1"/>
</dbReference>
<dbReference type="PANTHER" id="PTHR23245">
    <property type="entry name" value="TRNA METHYLTRANSFERASE"/>
    <property type="match status" value="1"/>
</dbReference>
<dbReference type="EC" id="2.1.1.282" evidence="2"/>
<dbReference type="CDD" id="cd02440">
    <property type="entry name" value="AdoMet_MTases"/>
    <property type="match status" value="1"/>
</dbReference>
<dbReference type="AlphaFoldDB" id="A0A976MCU0"/>
<dbReference type="GO" id="GO:0008175">
    <property type="term" value="F:tRNA methyltransferase activity"/>
    <property type="evidence" value="ECO:0007669"/>
    <property type="project" value="TreeGrafter"/>
</dbReference>
<dbReference type="Gene3D" id="2.120.10.80">
    <property type="entry name" value="Kelch-type beta propeller"/>
    <property type="match status" value="1"/>
</dbReference>
<proteinExistence type="predicted"/>
<comment type="catalytic activity">
    <reaction evidence="7">
        <text>4-demethyl-7-[(3S)-3-amino-3-carboxypropyl]wyosine(37) in tRNA(Phe) + S-adenosyl-L-methionine = 7-[(3S)-3-amino-3-carboxypropyl]wyosine(37) in tRNA(Phe) + S-adenosyl-L-homocysteine + H(+)</text>
        <dbReference type="Rhea" id="RHEA:36635"/>
        <dbReference type="Rhea" id="RHEA-COMP:10378"/>
        <dbReference type="Rhea" id="RHEA-COMP:10379"/>
        <dbReference type="ChEBI" id="CHEBI:15378"/>
        <dbReference type="ChEBI" id="CHEBI:57856"/>
        <dbReference type="ChEBI" id="CHEBI:59789"/>
        <dbReference type="ChEBI" id="CHEBI:73543"/>
        <dbReference type="ChEBI" id="CHEBI:73550"/>
        <dbReference type="EC" id="2.1.1.282"/>
    </reaction>
</comment>
<dbReference type="PANTHER" id="PTHR23245:SF31">
    <property type="entry name" value="TRNA WYBUTOSINE-SYNTHESIZING PROTEIN 3 HOMOLOG"/>
    <property type="match status" value="1"/>
</dbReference>
<gene>
    <name evidence="9" type="ORF">MACK_001629</name>
</gene>
<dbReference type="SUPFAM" id="SSF53335">
    <property type="entry name" value="S-adenosyl-L-methionine-dependent methyltransferases"/>
    <property type="match status" value="1"/>
</dbReference>
<dbReference type="InterPro" id="IPR011043">
    <property type="entry name" value="Gal_Oxase/kelch_b-propeller"/>
</dbReference>
<organism evidence="9 10">
    <name type="scientific">Theileria orientalis</name>
    <dbReference type="NCBI Taxonomy" id="68886"/>
    <lineage>
        <taxon>Eukaryota</taxon>
        <taxon>Sar</taxon>
        <taxon>Alveolata</taxon>
        <taxon>Apicomplexa</taxon>
        <taxon>Aconoidasida</taxon>
        <taxon>Piroplasmida</taxon>
        <taxon>Theileriidae</taxon>
        <taxon>Theileria</taxon>
    </lineage>
</organism>
<dbReference type="Pfam" id="PF02475">
    <property type="entry name" value="TRM5-TYW2_MTfase"/>
    <property type="match status" value="1"/>
</dbReference>
<evidence type="ECO:0000256" key="4">
    <source>
        <dbReference type="ARBA" id="ARBA00022679"/>
    </source>
</evidence>
<dbReference type="EMBL" id="CP056071">
    <property type="protein sequence ID" value="UKK02273.2"/>
    <property type="molecule type" value="Genomic_DNA"/>
</dbReference>
<dbReference type="Gene3D" id="3.40.50.150">
    <property type="entry name" value="Vaccinia Virus protein VP39"/>
    <property type="match status" value="1"/>
</dbReference>
<dbReference type="InterPro" id="IPR056743">
    <property type="entry name" value="TRM5-TYW2-like_MTfase"/>
</dbReference>
<dbReference type="PROSITE" id="PS51684">
    <property type="entry name" value="SAM_MT_TRM5_TYW2"/>
    <property type="match status" value="1"/>
</dbReference>
<evidence type="ECO:0000256" key="3">
    <source>
        <dbReference type="ARBA" id="ARBA00022603"/>
    </source>
</evidence>